<gene>
    <name evidence="1" type="ordered locus">Bcen_2882</name>
</gene>
<dbReference type="EMBL" id="CP000378">
    <property type="protein sequence ID" value="ABF77778.1"/>
    <property type="molecule type" value="Genomic_DNA"/>
</dbReference>
<organism evidence="1">
    <name type="scientific">Burkholderia orbicola (strain AU 1054)</name>
    <dbReference type="NCBI Taxonomy" id="331271"/>
    <lineage>
        <taxon>Bacteria</taxon>
        <taxon>Pseudomonadati</taxon>
        <taxon>Pseudomonadota</taxon>
        <taxon>Betaproteobacteria</taxon>
        <taxon>Burkholderiales</taxon>
        <taxon>Burkholderiaceae</taxon>
        <taxon>Burkholderia</taxon>
        <taxon>Burkholderia cepacia complex</taxon>
        <taxon>Burkholderia orbicola</taxon>
    </lineage>
</organism>
<dbReference type="AlphaFoldDB" id="A0A0H2XUA6"/>
<name>A0A0H2XUA6_BURO1</name>
<proteinExistence type="predicted"/>
<evidence type="ECO:0000313" key="1">
    <source>
        <dbReference type="EMBL" id="ABF77778.1"/>
    </source>
</evidence>
<dbReference type="HOGENOM" id="CLU_2354329_0_0_4"/>
<protein>
    <submittedName>
        <fullName evidence="1">Uncharacterized protein</fullName>
    </submittedName>
</protein>
<accession>A0A0H2XUA6</accession>
<sequence>MFLEIITRLDSYINSSNSKIAVILSYCMAYIGRLGFKLVDVSEKRARDVVWCGLPRLSLMSVEVILWAARYAHLALHPQVPSGRTAHVAPSVLFFR</sequence>
<reference evidence="1" key="1">
    <citation type="submission" date="2006-05" db="EMBL/GenBank/DDBJ databases">
        <title>Complete sequence of chromosome 1 of Burkholderia cenocepacia AU 1054.</title>
        <authorList>
            <consortium name="US DOE Joint Genome Institute"/>
            <person name="Copeland A."/>
            <person name="Lucas S."/>
            <person name="Lapidus A."/>
            <person name="Barry K."/>
            <person name="Detter J.C."/>
            <person name="Glavina del Rio T."/>
            <person name="Hammon N."/>
            <person name="Israni S."/>
            <person name="Dalin E."/>
            <person name="Tice H."/>
            <person name="Pitluck S."/>
            <person name="Chain P."/>
            <person name="Malfatti S."/>
            <person name="Shin M."/>
            <person name="Vergez L."/>
            <person name="Schmutz J."/>
            <person name="Larimer F."/>
            <person name="Land M."/>
            <person name="Hauser L."/>
            <person name="Kyrpides N."/>
            <person name="Lykidis A."/>
            <person name="LiPuma J.J."/>
            <person name="Konstantinidis K."/>
            <person name="Tiedje J.M."/>
            <person name="Richardson P."/>
        </authorList>
    </citation>
    <scope>NUCLEOTIDE SEQUENCE [LARGE SCALE GENOMIC DNA]</scope>
    <source>
        <strain evidence="1">AU 1054</strain>
    </source>
</reference>